<evidence type="ECO:0000313" key="2">
    <source>
        <dbReference type="Proteomes" id="UP001060170"/>
    </source>
</evidence>
<dbReference type="EMBL" id="CM045880">
    <property type="protein sequence ID" value="KAI7937950.1"/>
    <property type="molecule type" value="Genomic_DNA"/>
</dbReference>
<reference evidence="2" key="2">
    <citation type="journal article" date="2018" name="Mol. Plant Microbe Interact.">
        <title>Genome sequence resources for the wheat stripe rust pathogen (Puccinia striiformis f. sp. tritici) and the barley stripe rust pathogen (Puccinia striiformis f. sp. hordei).</title>
        <authorList>
            <person name="Xia C."/>
            <person name="Wang M."/>
            <person name="Yin C."/>
            <person name="Cornejo O.E."/>
            <person name="Hulbert S.H."/>
            <person name="Chen X."/>
        </authorList>
    </citation>
    <scope>NUCLEOTIDE SEQUENCE [LARGE SCALE GENOMIC DNA]</scope>
    <source>
        <strain evidence="2">93-210</strain>
    </source>
</reference>
<name>A0ACC0DT02_9BASI</name>
<sequence>MDSQDHSPAQIEMLRGGLMGGKADSKPGGIIDGLGKTSNSHRKGKYSTLEEAASDVLDGMHSHFASHPSFISRPSHSTSQSVFGIKHWLGPVSYEASGIIQADLGLVDVEFDTLLRNSSDSFVSRLLSGPLLALDRHPLDPSVLRCPTQFYGCVH</sequence>
<accession>A0ACC0DT02</accession>
<organism evidence="1 2">
    <name type="scientific">Puccinia striiformis f. sp. tritici</name>
    <dbReference type="NCBI Taxonomy" id="168172"/>
    <lineage>
        <taxon>Eukaryota</taxon>
        <taxon>Fungi</taxon>
        <taxon>Dikarya</taxon>
        <taxon>Basidiomycota</taxon>
        <taxon>Pucciniomycotina</taxon>
        <taxon>Pucciniomycetes</taxon>
        <taxon>Pucciniales</taxon>
        <taxon>Pucciniaceae</taxon>
        <taxon>Puccinia</taxon>
    </lineage>
</organism>
<dbReference type="Proteomes" id="UP001060170">
    <property type="component" value="Chromosome 16"/>
</dbReference>
<evidence type="ECO:0000313" key="1">
    <source>
        <dbReference type="EMBL" id="KAI7937950.1"/>
    </source>
</evidence>
<reference evidence="1 2" key="3">
    <citation type="journal article" date="2022" name="Microbiol. Spectr.">
        <title>Folding features and dynamics of 3D genome architecture in plant fungal pathogens.</title>
        <authorList>
            <person name="Xia C."/>
        </authorList>
    </citation>
    <scope>NUCLEOTIDE SEQUENCE [LARGE SCALE GENOMIC DNA]</scope>
    <source>
        <strain evidence="1 2">93-210</strain>
    </source>
</reference>
<protein>
    <submittedName>
        <fullName evidence="1">Uncharacterized protein</fullName>
    </submittedName>
</protein>
<keyword evidence="2" id="KW-1185">Reference proteome</keyword>
<gene>
    <name evidence="1" type="ORF">MJO28_014870</name>
</gene>
<proteinExistence type="predicted"/>
<reference evidence="2" key="1">
    <citation type="journal article" date="2018" name="BMC Genomics">
        <title>Genomic insights into host adaptation between the wheat stripe rust pathogen (Puccinia striiformis f. sp. tritici) and the barley stripe rust pathogen (Puccinia striiformis f. sp. hordei).</title>
        <authorList>
            <person name="Xia C."/>
            <person name="Wang M."/>
            <person name="Yin C."/>
            <person name="Cornejo O.E."/>
            <person name="Hulbert S.H."/>
            <person name="Chen X."/>
        </authorList>
    </citation>
    <scope>NUCLEOTIDE SEQUENCE [LARGE SCALE GENOMIC DNA]</scope>
    <source>
        <strain evidence="2">93-210</strain>
    </source>
</reference>
<comment type="caution">
    <text evidence="1">The sequence shown here is derived from an EMBL/GenBank/DDBJ whole genome shotgun (WGS) entry which is preliminary data.</text>
</comment>